<organism evidence="6 7">
    <name type="scientific">Woeseia oceani</name>
    <dbReference type="NCBI Taxonomy" id="1548547"/>
    <lineage>
        <taxon>Bacteria</taxon>
        <taxon>Pseudomonadati</taxon>
        <taxon>Pseudomonadota</taxon>
        <taxon>Gammaproteobacteria</taxon>
        <taxon>Woeseiales</taxon>
        <taxon>Woeseiaceae</taxon>
        <taxon>Woeseia</taxon>
    </lineage>
</organism>
<keyword evidence="7" id="KW-1185">Reference proteome</keyword>
<dbReference type="EMBL" id="CP016268">
    <property type="protein sequence ID" value="ANO53003.1"/>
    <property type="molecule type" value="Genomic_DNA"/>
</dbReference>
<dbReference type="Gene3D" id="1.10.10.10">
    <property type="entry name" value="Winged helix-like DNA-binding domain superfamily/Winged helix DNA-binding domain"/>
    <property type="match status" value="1"/>
</dbReference>
<dbReference type="PROSITE" id="PS50931">
    <property type="entry name" value="HTH_LYSR"/>
    <property type="match status" value="1"/>
</dbReference>
<evidence type="ECO:0000313" key="6">
    <source>
        <dbReference type="EMBL" id="ANO53003.1"/>
    </source>
</evidence>
<dbReference type="GO" id="GO:0032993">
    <property type="term" value="C:protein-DNA complex"/>
    <property type="evidence" value="ECO:0007669"/>
    <property type="project" value="TreeGrafter"/>
</dbReference>
<accession>A0A193LKP8</accession>
<dbReference type="KEGG" id="woc:BA177_04710"/>
<dbReference type="CDD" id="cd08411">
    <property type="entry name" value="PBP2_OxyR"/>
    <property type="match status" value="1"/>
</dbReference>
<dbReference type="FunFam" id="1.10.10.10:FF:000001">
    <property type="entry name" value="LysR family transcriptional regulator"/>
    <property type="match status" value="1"/>
</dbReference>
<dbReference type="InterPro" id="IPR036390">
    <property type="entry name" value="WH_DNA-bd_sf"/>
</dbReference>
<name>A0A193LKP8_9GAMM</name>
<dbReference type="PANTHER" id="PTHR30346">
    <property type="entry name" value="TRANSCRIPTIONAL DUAL REGULATOR HCAR-RELATED"/>
    <property type="match status" value="1"/>
</dbReference>
<reference evidence="6 7" key="1">
    <citation type="submission" date="2016-06" db="EMBL/GenBank/DDBJ databases">
        <title>Complete genome sequence of a deep-branching marine Gamma Proteobacterium Woeseia oceani type strain XK5.</title>
        <authorList>
            <person name="Mu D."/>
            <person name="Du Z."/>
        </authorList>
    </citation>
    <scope>NUCLEOTIDE SEQUENCE [LARGE SCALE GENOMIC DNA]</scope>
    <source>
        <strain evidence="6 7">XK5</strain>
    </source>
</reference>
<dbReference type="Pfam" id="PF03466">
    <property type="entry name" value="LysR_substrate"/>
    <property type="match status" value="1"/>
</dbReference>
<protein>
    <submittedName>
        <fullName evidence="6">LysR family transcriptional regulator</fullName>
    </submittedName>
</protein>
<proteinExistence type="inferred from homology"/>
<dbReference type="SUPFAM" id="SSF53850">
    <property type="entry name" value="Periplasmic binding protein-like II"/>
    <property type="match status" value="1"/>
</dbReference>
<dbReference type="GO" id="GO:0003700">
    <property type="term" value="F:DNA-binding transcription factor activity"/>
    <property type="evidence" value="ECO:0007669"/>
    <property type="project" value="InterPro"/>
</dbReference>
<keyword evidence="3" id="KW-0238">DNA-binding</keyword>
<dbReference type="InterPro" id="IPR005119">
    <property type="entry name" value="LysR_subst-bd"/>
</dbReference>
<gene>
    <name evidence="6" type="ORF">BA177_04710</name>
</gene>
<keyword evidence="2" id="KW-0805">Transcription regulation</keyword>
<dbReference type="PANTHER" id="PTHR30346:SF10">
    <property type="entry name" value="TRANSCRIPTIONAL REGULATOR OF OXIDATIVE STRESS OXYR"/>
    <property type="match status" value="1"/>
</dbReference>
<evidence type="ECO:0000256" key="3">
    <source>
        <dbReference type="ARBA" id="ARBA00023125"/>
    </source>
</evidence>
<dbReference type="SUPFAM" id="SSF46785">
    <property type="entry name" value="Winged helix' DNA-binding domain"/>
    <property type="match status" value="1"/>
</dbReference>
<evidence type="ECO:0000256" key="2">
    <source>
        <dbReference type="ARBA" id="ARBA00023015"/>
    </source>
</evidence>
<evidence type="ECO:0000256" key="1">
    <source>
        <dbReference type="ARBA" id="ARBA00009437"/>
    </source>
</evidence>
<comment type="similarity">
    <text evidence="1">Belongs to the LysR transcriptional regulatory family.</text>
</comment>
<sequence>MKFPTTKQLRYFVALAEHQHFGRAAEACFVSQSAFSSAIQELENLLETQLVDRTNRQVTITSTGQDVEVQARLVLRDIEALVEIAGERREPLTGDLRLGVIPTIAPFMLPTVMPALRKAYPKLTLYLHEGQTQVIHEKLLDGELDVLLLALPYELRSVETLNLFEDRFYLAYREGTERVDPERYRYSRLHADSILLLEDGHCLRDHALAACRIRDSAKIRRFAASSLLTLVEMVDADLGITFLPEMAKDSVILRNTRVRMHAVGEKSSRTIGLAWRKGSARSDEFHMLGEFLRKHGQR</sequence>
<dbReference type="Pfam" id="PF00126">
    <property type="entry name" value="HTH_1"/>
    <property type="match status" value="1"/>
</dbReference>
<evidence type="ECO:0000313" key="7">
    <source>
        <dbReference type="Proteomes" id="UP000092695"/>
    </source>
</evidence>
<dbReference type="OrthoDB" id="5297026at2"/>
<dbReference type="STRING" id="1548547.BA177_04710"/>
<dbReference type="InterPro" id="IPR036388">
    <property type="entry name" value="WH-like_DNA-bd_sf"/>
</dbReference>
<dbReference type="Proteomes" id="UP000092695">
    <property type="component" value="Chromosome"/>
</dbReference>
<dbReference type="Gene3D" id="3.40.190.10">
    <property type="entry name" value="Periplasmic binding protein-like II"/>
    <property type="match status" value="2"/>
</dbReference>
<feature type="domain" description="HTH lysR-type" evidence="5">
    <location>
        <begin position="4"/>
        <end position="61"/>
    </location>
</feature>
<dbReference type="GO" id="GO:0003677">
    <property type="term" value="F:DNA binding"/>
    <property type="evidence" value="ECO:0007669"/>
    <property type="project" value="UniProtKB-KW"/>
</dbReference>
<evidence type="ECO:0000259" key="5">
    <source>
        <dbReference type="PROSITE" id="PS50931"/>
    </source>
</evidence>
<evidence type="ECO:0000256" key="4">
    <source>
        <dbReference type="ARBA" id="ARBA00023163"/>
    </source>
</evidence>
<dbReference type="InterPro" id="IPR000847">
    <property type="entry name" value="LysR_HTH_N"/>
</dbReference>
<dbReference type="AlphaFoldDB" id="A0A193LKP8"/>
<keyword evidence="4" id="KW-0804">Transcription</keyword>